<accession>A0A372JNQ5</accession>
<keyword evidence="1" id="KW-0808">Transferase</keyword>
<dbReference type="InterPro" id="IPR036890">
    <property type="entry name" value="HATPase_C_sf"/>
</dbReference>
<dbReference type="Proteomes" id="UP000261811">
    <property type="component" value="Unassembled WGS sequence"/>
</dbReference>
<dbReference type="Gene3D" id="3.30.565.10">
    <property type="entry name" value="Histidine kinase-like ATPase, C-terminal domain"/>
    <property type="match status" value="1"/>
</dbReference>
<evidence type="ECO:0000256" key="1">
    <source>
        <dbReference type="ARBA" id="ARBA00022527"/>
    </source>
</evidence>
<evidence type="ECO:0000313" key="3">
    <source>
        <dbReference type="EMBL" id="RFU41384.1"/>
    </source>
</evidence>
<dbReference type="InterPro" id="IPR050267">
    <property type="entry name" value="Anti-sigma-factor_SerPK"/>
</dbReference>
<evidence type="ECO:0000259" key="2">
    <source>
        <dbReference type="Pfam" id="PF13581"/>
    </source>
</evidence>
<keyword evidence="4" id="KW-1185">Reference proteome</keyword>
<dbReference type="Pfam" id="PF13581">
    <property type="entry name" value="HATPase_c_2"/>
    <property type="match status" value="1"/>
</dbReference>
<dbReference type="AlphaFoldDB" id="A0A372JNQ5"/>
<keyword evidence="1" id="KW-0418">Kinase</keyword>
<dbReference type="OrthoDB" id="3852691at2"/>
<reference evidence="3 4" key="1">
    <citation type="submission" date="2018-08" db="EMBL/GenBank/DDBJ databases">
        <title>Actinomadura jelena sp. nov., a novel Actinomycete isolated from soil in Chad.</title>
        <authorList>
            <person name="Shi L."/>
        </authorList>
    </citation>
    <scope>NUCLEOTIDE SEQUENCE [LARGE SCALE GENOMIC DNA]</scope>
    <source>
        <strain evidence="3 4">NEAU-G17</strain>
    </source>
</reference>
<organism evidence="3 4">
    <name type="scientific">Actinomadura logoneensis</name>
    <dbReference type="NCBI Taxonomy" id="2293572"/>
    <lineage>
        <taxon>Bacteria</taxon>
        <taxon>Bacillati</taxon>
        <taxon>Actinomycetota</taxon>
        <taxon>Actinomycetes</taxon>
        <taxon>Streptosporangiales</taxon>
        <taxon>Thermomonosporaceae</taxon>
        <taxon>Actinomadura</taxon>
    </lineage>
</organism>
<keyword evidence="3" id="KW-0547">Nucleotide-binding</keyword>
<gene>
    <name evidence="3" type="ORF">DZF91_12170</name>
</gene>
<feature type="domain" description="Histidine kinase/HSP90-like ATPase" evidence="2">
    <location>
        <begin position="19"/>
        <end position="130"/>
    </location>
</feature>
<name>A0A372JNQ5_9ACTN</name>
<dbReference type="GO" id="GO:0005524">
    <property type="term" value="F:ATP binding"/>
    <property type="evidence" value="ECO:0007669"/>
    <property type="project" value="UniProtKB-KW"/>
</dbReference>
<dbReference type="InterPro" id="IPR003594">
    <property type="entry name" value="HATPase_dom"/>
</dbReference>
<evidence type="ECO:0000313" key="4">
    <source>
        <dbReference type="Proteomes" id="UP000261811"/>
    </source>
</evidence>
<keyword evidence="1" id="KW-0723">Serine/threonine-protein kinase</keyword>
<dbReference type="PANTHER" id="PTHR35526">
    <property type="entry name" value="ANTI-SIGMA-F FACTOR RSBW-RELATED"/>
    <property type="match status" value="1"/>
</dbReference>
<sequence length="138" mass="14853">MNDHTYAPGFPEIRMSLLATPSSAVLARELVRYALLNWNFTKSLIEDSTLVMSEIVTNALNAAPGRELRIRTAVHGGAPLLECWDPSPVLPVPCNAPLDAESGRGLLIVAAYAEETGIRPAATGHGKVVWALMPKTSY</sequence>
<proteinExistence type="predicted"/>
<keyword evidence="3" id="KW-0067">ATP-binding</keyword>
<comment type="caution">
    <text evidence="3">The sequence shown here is derived from an EMBL/GenBank/DDBJ whole genome shotgun (WGS) entry which is preliminary data.</text>
</comment>
<dbReference type="SUPFAM" id="SSF55874">
    <property type="entry name" value="ATPase domain of HSP90 chaperone/DNA topoisomerase II/histidine kinase"/>
    <property type="match status" value="1"/>
</dbReference>
<protein>
    <submittedName>
        <fullName evidence="3">ATP-binding protein</fullName>
    </submittedName>
</protein>
<dbReference type="PANTHER" id="PTHR35526:SF3">
    <property type="entry name" value="ANTI-SIGMA-F FACTOR RSBW"/>
    <property type="match status" value="1"/>
</dbReference>
<dbReference type="RefSeq" id="WP_117357583.1">
    <property type="nucleotide sequence ID" value="NZ_QURH01000215.1"/>
</dbReference>
<dbReference type="GO" id="GO:0004674">
    <property type="term" value="F:protein serine/threonine kinase activity"/>
    <property type="evidence" value="ECO:0007669"/>
    <property type="project" value="UniProtKB-KW"/>
</dbReference>
<dbReference type="CDD" id="cd16936">
    <property type="entry name" value="HATPase_RsbW-like"/>
    <property type="match status" value="1"/>
</dbReference>
<dbReference type="EMBL" id="QURH01000215">
    <property type="protein sequence ID" value="RFU41384.1"/>
    <property type="molecule type" value="Genomic_DNA"/>
</dbReference>